<dbReference type="InterPro" id="IPR004622">
    <property type="entry name" value="DNA_pol_HolB"/>
</dbReference>
<dbReference type="Pfam" id="PF13177">
    <property type="entry name" value="DNA_pol3_delta2"/>
    <property type="match status" value="1"/>
</dbReference>
<reference evidence="4 5" key="1">
    <citation type="submission" date="2016-07" db="EMBL/GenBank/DDBJ databases">
        <title>Whole-genome of two Shewanella species isolated from a digestive organ of sea cucumber Apostichopus japonicus Selenka 1867.</title>
        <authorList>
            <person name="Hong H.-H."/>
            <person name="Choi H."/>
            <person name="Cheon S."/>
            <person name="Oh J.-S."/>
            <person name="Lee H.-G."/>
            <person name="Park C."/>
        </authorList>
    </citation>
    <scope>NUCLEOTIDE SEQUENCE [LARGE SCALE GENOMIC DNA]</scope>
    <source>
        <strain evidence="4 5">CSB03KR</strain>
    </source>
</reference>
<comment type="catalytic activity">
    <reaction evidence="3">
        <text>DNA(n) + a 2'-deoxyribonucleoside 5'-triphosphate = DNA(n+1) + diphosphate</text>
        <dbReference type="Rhea" id="RHEA:22508"/>
        <dbReference type="Rhea" id="RHEA-COMP:17339"/>
        <dbReference type="Rhea" id="RHEA-COMP:17340"/>
        <dbReference type="ChEBI" id="CHEBI:33019"/>
        <dbReference type="ChEBI" id="CHEBI:61560"/>
        <dbReference type="ChEBI" id="CHEBI:173112"/>
        <dbReference type="EC" id="2.7.7.7"/>
    </reaction>
</comment>
<dbReference type="GO" id="GO:0006261">
    <property type="term" value="P:DNA-templated DNA replication"/>
    <property type="evidence" value="ECO:0007669"/>
    <property type="project" value="TreeGrafter"/>
</dbReference>
<dbReference type="EC" id="2.7.7.7" evidence="1"/>
<organism evidence="4 5">
    <name type="scientific">Shewanella colwelliana</name>
    <name type="common">Alteromonas colwelliana</name>
    <dbReference type="NCBI Taxonomy" id="23"/>
    <lineage>
        <taxon>Bacteria</taxon>
        <taxon>Pseudomonadati</taxon>
        <taxon>Pseudomonadota</taxon>
        <taxon>Gammaproteobacteria</taxon>
        <taxon>Alteromonadales</taxon>
        <taxon>Shewanellaceae</taxon>
        <taxon>Shewanella</taxon>
    </lineage>
</organism>
<dbReference type="PANTHER" id="PTHR11669:SF8">
    <property type="entry name" value="DNA POLYMERASE III SUBUNIT DELTA"/>
    <property type="match status" value="1"/>
</dbReference>
<comment type="caution">
    <text evidence="4">The sequence shown here is derived from an EMBL/GenBank/DDBJ whole genome shotgun (WGS) entry which is preliminary data.</text>
</comment>
<keyword evidence="2" id="KW-0808">Transferase</keyword>
<dbReference type="InterPro" id="IPR050238">
    <property type="entry name" value="DNA_Rep/Repair_Clamp_Loader"/>
</dbReference>
<evidence type="ECO:0000256" key="2">
    <source>
        <dbReference type="ARBA" id="ARBA00022932"/>
    </source>
</evidence>
<keyword evidence="2" id="KW-0548">Nucleotidyltransferase</keyword>
<accession>A0A1E5IZH5</accession>
<dbReference type="OrthoDB" id="9811073at2"/>
<evidence type="ECO:0000256" key="1">
    <source>
        <dbReference type="ARBA" id="ARBA00012417"/>
    </source>
</evidence>
<dbReference type="RefSeq" id="WP_069670145.1">
    <property type="nucleotide sequence ID" value="NZ_JAWWDQ010000023.1"/>
</dbReference>
<gene>
    <name evidence="4" type="ORF">BEL05_14685</name>
</gene>
<dbReference type="InterPro" id="IPR027417">
    <property type="entry name" value="P-loop_NTPase"/>
</dbReference>
<evidence type="ECO:0000256" key="3">
    <source>
        <dbReference type="ARBA" id="ARBA00049244"/>
    </source>
</evidence>
<dbReference type="SUPFAM" id="SSF52540">
    <property type="entry name" value="P-loop containing nucleoside triphosphate hydrolases"/>
    <property type="match status" value="1"/>
</dbReference>
<dbReference type="GO" id="GO:0003887">
    <property type="term" value="F:DNA-directed DNA polymerase activity"/>
    <property type="evidence" value="ECO:0007669"/>
    <property type="project" value="UniProtKB-KW"/>
</dbReference>
<name>A0A1E5IZH5_SHECO</name>
<dbReference type="AlphaFoldDB" id="A0A1E5IZH5"/>
<protein>
    <recommendedName>
        <fullName evidence="1">DNA-directed DNA polymerase</fullName>
        <ecNumber evidence="1">2.7.7.7</ecNumber>
    </recommendedName>
</protein>
<evidence type="ECO:0000313" key="5">
    <source>
        <dbReference type="Proteomes" id="UP000095230"/>
    </source>
</evidence>
<dbReference type="EMBL" id="MCBT01000006">
    <property type="protein sequence ID" value="OEG75518.1"/>
    <property type="molecule type" value="Genomic_DNA"/>
</dbReference>
<dbReference type="GO" id="GO:0009360">
    <property type="term" value="C:DNA polymerase III complex"/>
    <property type="evidence" value="ECO:0007669"/>
    <property type="project" value="TreeGrafter"/>
</dbReference>
<dbReference type="STRING" id="23.BEL05_14685"/>
<dbReference type="PANTHER" id="PTHR11669">
    <property type="entry name" value="REPLICATION FACTOR C / DNA POLYMERASE III GAMMA-TAU SUBUNIT"/>
    <property type="match status" value="1"/>
</dbReference>
<evidence type="ECO:0000313" key="4">
    <source>
        <dbReference type="EMBL" id="OEG75518.1"/>
    </source>
</evidence>
<dbReference type="Proteomes" id="UP000095230">
    <property type="component" value="Unassembled WGS sequence"/>
</dbReference>
<sequence>MSDIPWLSPVIDQFTQQVMAGANGHAYLIGMHQGYGAWSLTLALAKIALCLSPTPDGACGHCKACLLVAADSHPDLYSVEADGNQIKVDQIRTLCSSLTSTAQQGGRRVAIIKSSEKLNTAAANALLKTLEEPGRDTLIFLQTDTPSRLMATISSRCQRLHFQLPSPDTLRHWIAAQITCDHDVTWCLPAMGGPIELLSALQSERYQQLLMYRKGWIQSLSSGHLCASLTNIDEKQVSDALKVLYLVLRYKLVKQKNADALVNVKLVTFAGQVMETYHRLNTMPNVNVMAVFQAFILEYESLTTR</sequence>
<dbReference type="NCBIfam" id="TIGR00678">
    <property type="entry name" value="holB"/>
    <property type="match status" value="1"/>
</dbReference>
<keyword evidence="2" id="KW-0239">DNA-directed DNA polymerase</keyword>
<dbReference type="Gene3D" id="3.40.50.300">
    <property type="entry name" value="P-loop containing nucleotide triphosphate hydrolases"/>
    <property type="match status" value="1"/>
</dbReference>
<proteinExistence type="predicted"/>
<dbReference type="GO" id="GO:0008408">
    <property type="term" value="F:3'-5' exonuclease activity"/>
    <property type="evidence" value="ECO:0007669"/>
    <property type="project" value="InterPro"/>
</dbReference>